<dbReference type="Gene3D" id="3.40.50.300">
    <property type="entry name" value="P-loop containing nucleotide triphosphate hydrolases"/>
    <property type="match status" value="1"/>
</dbReference>
<keyword evidence="4 8" id="KW-0808">Transferase</keyword>
<reference evidence="11 12" key="1">
    <citation type="submission" date="2017-06" db="EMBL/GenBank/DDBJ databases">
        <authorList>
            <consortium name="Pathogen Informatics"/>
        </authorList>
    </citation>
    <scope>NUCLEOTIDE SEQUENCE [LARGE SCALE GENOMIC DNA]</scope>
    <source>
        <strain evidence="11 12">NCTC11865</strain>
    </source>
</reference>
<protein>
    <recommendedName>
        <fullName evidence="2 8">Thymidine kinase</fullName>
        <ecNumber evidence="2 8">2.7.1.21</ecNumber>
    </recommendedName>
</protein>
<proteinExistence type="inferred from homology"/>
<dbReference type="GO" id="GO:0046104">
    <property type="term" value="P:thymidine metabolic process"/>
    <property type="evidence" value="ECO:0007669"/>
    <property type="project" value="TreeGrafter"/>
</dbReference>
<keyword evidence="3 8" id="KW-0237">DNA synthesis</keyword>
<feature type="compositionally biased region" description="Basic and acidic residues" evidence="10">
    <location>
        <begin position="65"/>
        <end position="75"/>
    </location>
</feature>
<evidence type="ECO:0000256" key="1">
    <source>
        <dbReference type="ARBA" id="ARBA00007587"/>
    </source>
</evidence>
<dbReference type="GO" id="GO:0005524">
    <property type="term" value="F:ATP binding"/>
    <property type="evidence" value="ECO:0007669"/>
    <property type="project" value="UniProtKB-KW"/>
</dbReference>
<feature type="region of interest" description="Disordered" evidence="10">
    <location>
        <begin position="55"/>
        <end position="106"/>
    </location>
</feature>
<evidence type="ECO:0000256" key="10">
    <source>
        <dbReference type="SAM" id="MobiDB-lite"/>
    </source>
</evidence>
<evidence type="ECO:0000313" key="11">
    <source>
        <dbReference type="EMBL" id="SNV35503.1"/>
    </source>
</evidence>
<evidence type="ECO:0000256" key="4">
    <source>
        <dbReference type="ARBA" id="ARBA00022679"/>
    </source>
</evidence>
<feature type="compositionally biased region" description="Basic and acidic residues" evidence="10">
    <location>
        <begin position="84"/>
        <end position="96"/>
    </location>
</feature>
<dbReference type="EC" id="2.7.1.21" evidence="2 8"/>
<dbReference type="EMBL" id="LT906441">
    <property type="protein sequence ID" value="SNV35503.1"/>
    <property type="molecule type" value="Genomic_DNA"/>
</dbReference>
<keyword evidence="6 8" id="KW-0418">Kinase</keyword>
<dbReference type="KEGG" id="cgrn:4412665_01235"/>
<evidence type="ECO:0000256" key="5">
    <source>
        <dbReference type="ARBA" id="ARBA00022741"/>
    </source>
</evidence>
<evidence type="ECO:0000256" key="6">
    <source>
        <dbReference type="ARBA" id="ARBA00022777"/>
    </source>
</evidence>
<evidence type="ECO:0000256" key="9">
    <source>
        <dbReference type="RuleBase" id="RU004165"/>
    </source>
</evidence>
<dbReference type="Gene3D" id="3.30.60.20">
    <property type="match status" value="1"/>
</dbReference>
<dbReference type="PANTHER" id="PTHR11441:SF0">
    <property type="entry name" value="THYMIDINE KINASE, CYTOSOLIC"/>
    <property type="match status" value="1"/>
</dbReference>
<evidence type="ECO:0000256" key="8">
    <source>
        <dbReference type="RuleBase" id="RU000544"/>
    </source>
</evidence>
<dbReference type="InterPro" id="IPR027417">
    <property type="entry name" value="P-loop_NTPase"/>
</dbReference>
<evidence type="ECO:0000256" key="3">
    <source>
        <dbReference type="ARBA" id="ARBA00022634"/>
    </source>
</evidence>
<evidence type="ECO:0000256" key="2">
    <source>
        <dbReference type="ARBA" id="ARBA00012118"/>
    </source>
</evidence>
<keyword evidence="7 8" id="KW-0067">ATP-binding</keyword>
<dbReference type="AlphaFoldDB" id="A0A239WNK4"/>
<dbReference type="GO" id="GO:0004797">
    <property type="term" value="F:thymidine kinase activity"/>
    <property type="evidence" value="ECO:0007669"/>
    <property type="project" value="UniProtKB-EC"/>
</dbReference>
<evidence type="ECO:0000313" key="12">
    <source>
        <dbReference type="Proteomes" id="UP000215332"/>
    </source>
</evidence>
<dbReference type="GO" id="GO:0071897">
    <property type="term" value="P:DNA biosynthetic process"/>
    <property type="evidence" value="ECO:0007669"/>
    <property type="project" value="UniProtKB-KW"/>
</dbReference>
<gene>
    <name evidence="11" type="primary">tdk</name>
    <name evidence="11" type="ORF">SAMEA4412665_01235</name>
</gene>
<comment type="similarity">
    <text evidence="1 9">Belongs to the thymidine kinase family.</text>
</comment>
<dbReference type="SUPFAM" id="SSF52540">
    <property type="entry name" value="P-loop containing nucleoside triphosphate hydrolases"/>
    <property type="match status" value="1"/>
</dbReference>
<dbReference type="SUPFAM" id="SSF57716">
    <property type="entry name" value="Glucocorticoid receptor-like (DNA-binding domain)"/>
    <property type="match status" value="1"/>
</dbReference>
<dbReference type="GO" id="GO:0005829">
    <property type="term" value="C:cytosol"/>
    <property type="evidence" value="ECO:0007669"/>
    <property type="project" value="TreeGrafter"/>
</dbReference>
<name>A0A239WNK4_9ACTN</name>
<sequence>MKCSFLFCTVKADPVAELVFYTGPMDSGKSTLALQLDYSQSAHDRQGMRYTMLDRSGHAGCQPDDPEHAAPDRESLGQIDSEGDESRPEASRRSDPPDNGSSGQTMITSRIGLSATARDVNGIDVYDDVVATLTTGTRVDYLICDEAQFYRPEQIDQLSRVVDDLGIDVFCFGILADFRTELFPGSRRLVELCDRLDKPPVMPLCWCGRPATHNARVVNGVMTTQGDQVVVGDTDTSDEVHYEVLCRRHHRQRITAERSRATLSEQTLPFDEV</sequence>
<evidence type="ECO:0000256" key="7">
    <source>
        <dbReference type="ARBA" id="ARBA00022840"/>
    </source>
</evidence>
<dbReference type="PANTHER" id="PTHR11441">
    <property type="entry name" value="THYMIDINE KINASE"/>
    <property type="match status" value="1"/>
</dbReference>
<accession>A0A239WNK4</accession>
<comment type="catalytic activity">
    <reaction evidence="8">
        <text>thymidine + ATP = dTMP + ADP + H(+)</text>
        <dbReference type="Rhea" id="RHEA:19129"/>
        <dbReference type="ChEBI" id="CHEBI:15378"/>
        <dbReference type="ChEBI" id="CHEBI:17748"/>
        <dbReference type="ChEBI" id="CHEBI:30616"/>
        <dbReference type="ChEBI" id="CHEBI:63528"/>
        <dbReference type="ChEBI" id="CHEBI:456216"/>
        <dbReference type="EC" id="2.7.1.21"/>
    </reaction>
</comment>
<dbReference type="Pfam" id="PF00265">
    <property type="entry name" value="TK"/>
    <property type="match status" value="1"/>
</dbReference>
<dbReference type="eggNOG" id="COG1435">
    <property type="taxonomic scope" value="Bacteria"/>
</dbReference>
<dbReference type="InterPro" id="IPR001267">
    <property type="entry name" value="Thymidine_kinase"/>
</dbReference>
<dbReference type="Proteomes" id="UP000215332">
    <property type="component" value="Chromosome 1"/>
</dbReference>
<keyword evidence="5 8" id="KW-0547">Nucleotide-binding</keyword>
<organism evidence="11 12">
    <name type="scientific">Cutibacterium granulosum</name>
    <dbReference type="NCBI Taxonomy" id="33011"/>
    <lineage>
        <taxon>Bacteria</taxon>
        <taxon>Bacillati</taxon>
        <taxon>Actinomycetota</taxon>
        <taxon>Actinomycetes</taxon>
        <taxon>Propionibacteriales</taxon>
        <taxon>Propionibacteriaceae</taxon>
        <taxon>Cutibacterium</taxon>
    </lineage>
</organism>